<dbReference type="EMBL" id="RJVU01063416">
    <property type="protein sequence ID" value="ROJ25270.1"/>
    <property type="molecule type" value="Genomic_DNA"/>
</dbReference>
<evidence type="ECO:0000313" key="1">
    <source>
        <dbReference type="EMBL" id="ROJ25270.1"/>
    </source>
</evidence>
<dbReference type="Proteomes" id="UP000281406">
    <property type="component" value="Unassembled WGS sequence"/>
</dbReference>
<reference evidence="1 2" key="1">
    <citation type="submission" date="2018-10" db="EMBL/GenBank/DDBJ databases">
        <title>Genome assembly for a Yunnan-Guizhou Plateau 3E fish, Anabarilius grahami (Regan), and its evolutionary and genetic applications.</title>
        <authorList>
            <person name="Jiang W."/>
        </authorList>
    </citation>
    <scope>NUCLEOTIDE SEQUENCE [LARGE SCALE GENOMIC DNA]</scope>
    <source>
        <strain evidence="1">AG-KIZ</strain>
        <tissue evidence="1">Muscle</tissue>
    </source>
</reference>
<keyword evidence="2" id="KW-1185">Reference proteome</keyword>
<sequence>MEIKPFPKDLPDDNYVSIAAPVHLSEEDKEDPFVPQTESHGYTTGTGYATNVISSTELWMEIHTVMDLILRFSRCLAQSTGGTLGLAVVGQRGLWLNLSTMVEKDKAHFLYQHVDPKGLFGPALATMQQRFEGKKKEAFRSFEPCRAPIPLQLWQHVTPFLHMQEQQ</sequence>
<organism evidence="1 2">
    <name type="scientific">Anabarilius grahami</name>
    <name type="common">Kanglang fish</name>
    <name type="synonym">Barilius grahami</name>
    <dbReference type="NCBI Taxonomy" id="495550"/>
    <lineage>
        <taxon>Eukaryota</taxon>
        <taxon>Metazoa</taxon>
        <taxon>Chordata</taxon>
        <taxon>Craniata</taxon>
        <taxon>Vertebrata</taxon>
        <taxon>Euteleostomi</taxon>
        <taxon>Actinopterygii</taxon>
        <taxon>Neopterygii</taxon>
        <taxon>Teleostei</taxon>
        <taxon>Ostariophysi</taxon>
        <taxon>Cypriniformes</taxon>
        <taxon>Xenocyprididae</taxon>
        <taxon>Xenocypridinae</taxon>
        <taxon>Xenocypridinae incertae sedis</taxon>
        <taxon>Anabarilius</taxon>
    </lineage>
</organism>
<dbReference type="AlphaFoldDB" id="A0A3N0XQM0"/>
<name>A0A3N0XQM0_ANAGA</name>
<gene>
    <name evidence="1" type="ORF">DPX16_20083</name>
</gene>
<comment type="caution">
    <text evidence="1">The sequence shown here is derived from an EMBL/GenBank/DDBJ whole genome shotgun (WGS) entry which is preliminary data.</text>
</comment>
<protein>
    <submittedName>
        <fullName evidence="1">Uncharacterized protein</fullName>
    </submittedName>
</protein>
<accession>A0A3N0XQM0</accession>
<evidence type="ECO:0000313" key="2">
    <source>
        <dbReference type="Proteomes" id="UP000281406"/>
    </source>
</evidence>
<proteinExistence type="predicted"/>